<dbReference type="Gene3D" id="3.40.50.720">
    <property type="entry name" value="NAD(P)-binding Rossmann-like Domain"/>
    <property type="match status" value="1"/>
</dbReference>
<dbReference type="SUPFAM" id="SSF55347">
    <property type="entry name" value="Glyceraldehyde-3-phosphate dehydrogenase-like, C-terminal domain"/>
    <property type="match status" value="1"/>
</dbReference>
<dbReference type="PANTHER" id="PTHR43249">
    <property type="entry name" value="UDP-N-ACETYL-2-AMINO-2-DEOXY-D-GLUCURONATE OXIDASE"/>
    <property type="match status" value="1"/>
</dbReference>
<comment type="caution">
    <text evidence="2">The sequence shown here is derived from an EMBL/GenBank/DDBJ whole genome shotgun (WGS) entry which is preliminary data.</text>
</comment>
<evidence type="ECO:0000313" key="3">
    <source>
        <dbReference type="Proteomes" id="UP000184255"/>
    </source>
</evidence>
<dbReference type="GeneID" id="65093634"/>
<dbReference type="EMBL" id="FCQH01000020">
    <property type="protein sequence ID" value="CVL07482.1"/>
    <property type="molecule type" value="Genomic_DNA"/>
</dbReference>
<dbReference type="AlphaFoldDB" id="A0A1L7UE68"/>
<dbReference type="VEuPathDB" id="FungiDB:FMAN_14387"/>
<dbReference type="RefSeq" id="XP_041690491.1">
    <property type="nucleotide sequence ID" value="XM_041825074.1"/>
</dbReference>
<dbReference type="PANTHER" id="PTHR43249:SF1">
    <property type="entry name" value="D-GLUCOSIDE 3-DEHYDROGENASE"/>
    <property type="match status" value="1"/>
</dbReference>
<name>A0A1L7UE68_FUSMA</name>
<gene>
    <name evidence="2" type="ORF">FMAN_14387</name>
</gene>
<dbReference type="InterPro" id="IPR052515">
    <property type="entry name" value="Gfo/Idh/MocA_Oxidoreductase"/>
</dbReference>
<evidence type="ECO:0000313" key="2">
    <source>
        <dbReference type="EMBL" id="CVL07482.1"/>
    </source>
</evidence>
<dbReference type="Gene3D" id="3.30.360.10">
    <property type="entry name" value="Dihydrodipicolinate Reductase, domain 2"/>
    <property type="match status" value="1"/>
</dbReference>
<dbReference type="InterPro" id="IPR000683">
    <property type="entry name" value="Gfo/Idh/MocA-like_OxRdtase_N"/>
</dbReference>
<dbReference type="InterPro" id="IPR036291">
    <property type="entry name" value="NAD(P)-bd_dom_sf"/>
</dbReference>
<sequence>MAVPKDVTPALRVAVVGIGFGAEFVPIYQAHPRVASVALCDTDPIVLENASENFKIAEVYTSLDDVLAEQHIDAVHLVTPIPQHAKQTIQVLRSGKHCACTVPMATSIEDLEAIIAAQKESGKTYMMMETAVYTREFLMVRDRYQRGDFGSISFARGGHMQDMENWPSYWKGLPPHHYMTHAISPILCLLGKQVDKVHCFGSGQLPLSHQAQYSNAFPVETAIFRLDDSPVAVEVTRALFNTVRPYSESFAIYGDKLGFEWQQIEEEKPLIFCLPPSINRRNRDIEHEAVEPADRADLLPPELGRFTQSAVFEDGNHLSFVQGSGHGGSHPHLVHEFVTSILQGRKPVIDAIVGAQWTAPGIAAHQSAMEDGKAVKVAKFT</sequence>
<reference evidence="3" key="1">
    <citation type="journal article" date="2016" name="Genome Biol. Evol.">
        <title>Comparative 'omics' of the Fusarium fujikuroi species complex highlights differences in genetic potential and metabolite synthesis.</title>
        <authorList>
            <person name="Niehaus E.-M."/>
            <person name="Muensterkoetter M."/>
            <person name="Proctor R.H."/>
            <person name="Brown D.W."/>
            <person name="Sharon A."/>
            <person name="Idan Y."/>
            <person name="Oren-Young L."/>
            <person name="Sieber C.M."/>
            <person name="Novak O."/>
            <person name="Pencik A."/>
            <person name="Tarkowska D."/>
            <person name="Hromadova K."/>
            <person name="Freeman S."/>
            <person name="Maymon M."/>
            <person name="Elazar M."/>
            <person name="Youssef S.A."/>
            <person name="El-Shabrawy E.S.M."/>
            <person name="Shalaby A.B.A."/>
            <person name="Houterman P."/>
            <person name="Brock N.L."/>
            <person name="Burkhardt I."/>
            <person name="Tsavkelova E.A."/>
            <person name="Dickschat J.S."/>
            <person name="Galuszka P."/>
            <person name="Gueldener U."/>
            <person name="Tudzynski B."/>
        </authorList>
    </citation>
    <scope>NUCLEOTIDE SEQUENCE [LARGE SCALE GENOMIC DNA]</scope>
    <source>
        <strain evidence="3">MRC7560</strain>
    </source>
</reference>
<dbReference type="GO" id="GO:0000166">
    <property type="term" value="F:nucleotide binding"/>
    <property type="evidence" value="ECO:0007669"/>
    <property type="project" value="InterPro"/>
</dbReference>
<dbReference type="SUPFAM" id="SSF51735">
    <property type="entry name" value="NAD(P)-binding Rossmann-fold domains"/>
    <property type="match status" value="1"/>
</dbReference>
<protein>
    <recommendedName>
        <fullName evidence="1">Gfo/Idh/MocA-like oxidoreductase N-terminal domain-containing protein</fullName>
    </recommendedName>
</protein>
<accession>A0A1L7UE68</accession>
<dbReference type="Pfam" id="PF01408">
    <property type="entry name" value="GFO_IDH_MocA"/>
    <property type="match status" value="1"/>
</dbReference>
<keyword evidence="3" id="KW-1185">Reference proteome</keyword>
<proteinExistence type="predicted"/>
<feature type="domain" description="Gfo/Idh/MocA-like oxidoreductase N-terminal" evidence="1">
    <location>
        <begin position="11"/>
        <end position="127"/>
    </location>
</feature>
<evidence type="ECO:0000259" key="1">
    <source>
        <dbReference type="Pfam" id="PF01408"/>
    </source>
</evidence>
<organism evidence="2 3">
    <name type="scientific">Fusarium mangiferae</name>
    <name type="common">Mango malformation disease fungus</name>
    <dbReference type="NCBI Taxonomy" id="192010"/>
    <lineage>
        <taxon>Eukaryota</taxon>
        <taxon>Fungi</taxon>
        <taxon>Dikarya</taxon>
        <taxon>Ascomycota</taxon>
        <taxon>Pezizomycotina</taxon>
        <taxon>Sordariomycetes</taxon>
        <taxon>Hypocreomycetidae</taxon>
        <taxon>Hypocreales</taxon>
        <taxon>Nectriaceae</taxon>
        <taxon>Fusarium</taxon>
        <taxon>Fusarium fujikuroi species complex</taxon>
    </lineage>
</organism>
<dbReference type="Proteomes" id="UP000184255">
    <property type="component" value="Unassembled WGS sequence"/>
</dbReference>